<dbReference type="OrthoDB" id="9791737at2"/>
<dbReference type="InterPro" id="IPR019199">
    <property type="entry name" value="Virulence_VapD/CRISPR_Cas2"/>
</dbReference>
<name>J0D4Z0_9BIFI</name>
<comment type="subunit">
    <text evidence="9">Homodimer, forms a heterotetramer with a Cas1 homodimer.</text>
</comment>
<dbReference type="RefSeq" id="WP_007147954.1">
    <property type="nucleotide sequence ID" value="NZ_AKCI01000001.1"/>
</dbReference>
<keyword evidence="3 9" id="KW-0540">Nuclease</keyword>
<organism evidence="10 11">
    <name type="scientific">Scardovia wiggsiae F0424</name>
    <dbReference type="NCBI Taxonomy" id="857290"/>
    <lineage>
        <taxon>Bacteria</taxon>
        <taxon>Bacillati</taxon>
        <taxon>Actinomycetota</taxon>
        <taxon>Actinomycetes</taxon>
        <taxon>Bifidobacteriales</taxon>
        <taxon>Bifidobacteriaceae</taxon>
        <taxon>Scardovia</taxon>
    </lineage>
</organism>
<evidence type="ECO:0000256" key="1">
    <source>
        <dbReference type="ARBA" id="ARBA00001946"/>
    </source>
</evidence>
<dbReference type="Pfam" id="PF09827">
    <property type="entry name" value="CRISPR_Cas2"/>
    <property type="match status" value="1"/>
</dbReference>
<feature type="binding site" evidence="9">
    <location>
        <position position="8"/>
    </location>
    <ligand>
        <name>Mg(2+)</name>
        <dbReference type="ChEBI" id="CHEBI:18420"/>
        <note>catalytic</note>
    </ligand>
</feature>
<evidence type="ECO:0000256" key="3">
    <source>
        <dbReference type="ARBA" id="ARBA00022722"/>
    </source>
</evidence>
<dbReference type="GO" id="GO:0051607">
    <property type="term" value="P:defense response to virus"/>
    <property type="evidence" value="ECO:0007669"/>
    <property type="project" value="UniProtKB-UniRule"/>
</dbReference>
<dbReference type="STRING" id="857290.HMPREF9156_00890"/>
<evidence type="ECO:0000256" key="9">
    <source>
        <dbReference type="HAMAP-Rule" id="MF_01471"/>
    </source>
</evidence>
<keyword evidence="7 9" id="KW-0460">Magnesium</keyword>
<comment type="cofactor">
    <cofactor evidence="1 9">
        <name>Mg(2+)</name>
        <dbReference type="ChEBI" id="CHEBI:18420"/>
    </cofactor>
</comment>
<gene>
    <name evidence="9" type="primary">cas2</name>
    <name evidence="10" type="ORF">HMPREF9156_00890</name>
</gene>
<proteinExistence type="inferred from homology"/>
<dbReference type="HAMAP" id="MF_01471">
    <property type="entry name" value="Cas2"/>
    <property type="match status" value="1"/>
</dbReference>
<reference evidence="10 11" key="1">
    <citation type="submission" date="2012-01" db="EMBL/GenBank/DDBJ databases">
        <title>The Genome Sequence of Scardovia wiggsiae F0424.</title>
        <authorList>
            <consortium name="The Broad Institute Genome Sequencing Platform"/>
            <person name="Earl A."/>
            <person name="Ward D."/>
            <person name="Feldgarden M."/>
            <person name="Gevers D."/>
            <person name="Izard J."/>
            <person name="Ganesan A."/>
            <person name="Baranova O.V."/>
            <person name="Blanton J.M."/>
            <person name="Tanner A.C."/>
            <person name="Mathney J."/>
            <person name="Dewhirst F.E."/>
            <person name="Young S.K."/>
            <person name="Zeng Q."/>
            <person name="Gargeya S."/>
            <person name="Fitzgerald M."/>
            <person name="Haas B."/>
            <person name="Abouelleil A."/>
            <person name="Alvarado L."/>
            <person name="Arachchi H.M."/>
            <person name="Berlin A."/>
            <person name="Chapman S.B."/>
            <person name="Gearin G."/>
            <person name="Goldberg J."/>
            <person name="Griggs A."/>
            <person name="Gujja S."/>
            <person name="Hansen M."/>
            <person name="Heiman D."/>
            <person name="Howarth C."/>
            <person name="Larimer J."/>
            <person name="Lui A."/>
            <person name="MacDonald P.J.P."/>
            <person name="McCowen C."/>
            <person name="Montmayeur A."/>
            <person name="Murphy C."/>
            <person name="Neiman D."/>
            <person name="Pearson M."/>
            <person name="Priest M."/>
            <person name="Roberts A."/>
            <person name="Saif S."/>
            <person name="Shea T."/>
            <person name="Sisk P."/>
            <person name="Stolte C."/>
            <person name="Sykes S."/>
            <person name="Wortman J."/>
            <person name="Nusbaum C."/>
            <person name="Birren B."/>
        </authorList>
    </citation>
    <scope>NUCLEOTIDE SEQUENCE [LARGE SCALE GENOMIC DNA]</scope>
    <source>
        <strain evidence="10 11">F0424</strain>
    </source>
</reference>
<evidence type="ECO:0000256" key="4">
    <source>
        <dbReference type="ARBA" id="ARBA00022723"/>
    </source>
</evidence>
<comment type="caution">
    <text evidence="10">The sequence shown here is derived from an EMBL/GenBank/DDBJ whole genome shotgun (WGS) entry which is preliminary data.</text>
</comment>
<evidence type="ECO:0000256" key="7">
    <source>
        <dbReference type="ARBA" id="ARBA00022842"/>
    </source>
</evidence>
<dbReference type="GO" id="GO:0046872">
    <property type="term" value="F:metal ion binding"/>
    <property type="evidence" value="ECO:0007669"/>
    <property type="project" value="UniProtKB-UniRule"/>
</dbReference>
<dbReference type="GO" id="GO:0004521">
    <property type="term" value="F:RNA endonuclease activity"/>
    <property type="evidence" value="ECO:0007669"/>
    <property type="project" value="InterPro"/>
</dbReference>
<evidence type="ECO:0000313" key="11">
    <source>
        <dbReference type="Proteomes" id="UP000006415"/>
    </source>
</evidence>
<sequence length="101" mass="11643">MRVMVFFDLPTVTDADRRNYRQFRKSLIEEGFLMIQESVYVRIATTRESAQFLESRVASFVPPRGVIQSLIVTEKQYAGMRFLAGESVKDISNFDTKTVVI</sequence>
<keyword evidence="8 9" id="KW-0051">Antiviral defense</keyword>
<keyword evidence="4 9" id="KW-0479">Metal-binding</keyword>
<dbReference type="AlphaFoldDB" id="J0D4Z0"/>
<dbReference type="eggNOG" id="COG3512">
    <property type="taxonomic scope" value="Bacteria"/>
</dbReference>
<protein>
    <recommendedName>
        <fullName evidence="9">CRISPR-associated endoribonuclease Cas2</fullName>
        <ecNumber evidence="9">3.1.-.-</ecNumber>
    </recommendedName>
</protein>
<dbReference type="SUPFAM" id="SSF143430">
    <property type="entry name" value="TTP0101/SSO1404-like"/>
    <property type="match status" value="1"/>
</dbReference>
<comment type="similarity">
    <text evidence="2 9">Belongs to the CRISPR-associated endoribonuclease Cas2 protein family.</text>
</comment>
<dbReference type="InterPro" id="IPR021127">
    <property type="entry name" value="CRISPR_associated_Cas2"/>
</dbReference>
<evidence type="ECO:0000256" key="8">
    <source>
        <dbReference type="ARBA" id="ARBA00023118"/>
    </source>
</evidence>
<evidence type="ECO:0000256" key="5">
    <source>
        <dbReference type="ARBA" id="ARBA00022759"/>
    </source>
</evidence>
<dbReference type="Proteomes" id="UP000006415">
    <property type="component" value="Unassembled WGS sequence"/>
</dbReference>
<comment type="function">
    <text evidence="9">CRISPR (clustered regularly interspaced short palindromic repeat), is an adaptive immune system that provides protection against mobile genetic elements (viruses, transposable elements and conjugative plasmids). CRISPR clusters contain sequences complementary to antecedent mobile elements and target invading nucleic acids. CRISPR clusters are transcribed and processed into CRISPR RNA (crRNA). Functions as a ssRNA-specific endoribonuclease. Involved in the integration of spacer DNA into the CRISPR cassette.</text>
</comment>
<dbReference type="EMBL" id="AGZS01000003">
    <property type="protein sequence ID" value="EJD65015.1"/>
    <property type="molecule type" value="Genomic_DNA"/>
</dbReference>
<evidence type="ECO:0000256" key="6">
    <source>
        <dbReference type="ARBA" id="ARBA00022801"/>
    </source>
</evidence>
<evidence type="ECO:0000256" key="2">
    <source>
        <dbReference type="ARBA" id="ARBA00009959"/>
    </source>
</evidence>
<evidence type="ECO:0000313" key="10">
    <source>
        <dbReference type="EMBL" id="EJD65015.1"/>
    </source>
</evidence>
<dbReference type="GO" id="GO:0016787">
    <property type="term" value="F:hydrolase activity"/>
    <property type="evidence" value="ECO:0007669"/>
    <property type="project" value="UniProtKB-KW"/>
</dbReference>
<keyword evidence="5 9" id="KW-0255">Endonuclease</keyword>
<accession>J0D4Z0</accession>
<dbReference type="HOGENOM" id="CLU_150500_1_0_11"/>
<dbReference type="GO" id="GO:0043571">
    <property type="term" value="P:maintenance of CRISPR repeat elements"/>
    <property type="evidence" value="ECO:0007669"/>
    <property type="project" value="UniProtKB-UniRule"/>
</dbReference>
<keyword evidence="11" id="KW-1185">Reference proteome</keyword>
<dbReference type="NCBIfam" id="TIGR01573">
    <property type="entry name" value="cas2"/>
    <property type="match status" value="1"/>
</dbReference>
<keyword evidence="6 9" id="KW-0378">Hydrolase</keyword>
<dbReference type="EC" id="3.1.-.-" evidence="9"/>